<dbReference type="Proteomes" id="UP000703038">
    <property type="component" value="Unassembled WGS sequence"/>
</dbReference>
<dbReference type="InterPro" id="IPR023393">
    <property type="entry name" value="START-like_dom_sf"/>
</dbReference>
<dbReference type="Gene3D" id="3.30.530.20">
    <property type="match status" value="1"/>
</dbReference>
<organism evidence="2 3">
    <name type="scientific">Rhodococcoides corynebacterioides</name>
    <dbReference type="NCBI Taxonomy" id="53972"/>
    <lineage>
        <taxon>Bacteria</taxon>
        <taxon>Bacillati</taxon>
        <taxon>Actinomycetota</taxon>
        <taxon>Actinomycetes</taxon>
        <taxon>Mycobacteriales</taxon>
        <taxon>Nocardiaceae</taxon>
        <taxon>Rhodococcoides</taxon>
    </lineage>
</organism>
<keyword evidence="3" id="KW-1185">Reference proteome</keyword>
<dbReference type="EMBL" id="JAFBBK010000001">
    <property type="protein sequence ID" value="MBM7417224.1"/>
    <property type="molecule type" value="Genomic_DNA"/>
</dbReference>
<accession>A0ABS2KZ64</accession>
<protein>
    <recommendedName>
        <fullName evidence="4">SRPBCC family protein</fullName>
    </recommendedName>
</protein>
<evidence type="ECO:0008006" key="4">
    <source>
        <dbReference type="Google" id="ProtNLM"/>
    </source>
</evidence>
<proteinExistence type="predicted"/>
<gene>
    <name evidence="2" type="ORF">JOE42_003957</name>
</gene>
<dbReference type="RefSeq" id="WP_204869859.1">
    <property type="nucleotide sequence ID" value="NZ_JAFBBK010000001.1"/>
</dbReference>
<feature type="region of interest" description="Disordered" evidence="1">
    <location>
        <begin position="1"/>
        <end position="21"/>
    </location>
</feature>
<evidence type="ECO:0000313" key="2">
    <source>
        <dbReference type="EMBL" id="MBM7417224.1"/>
    </source>
</evidence>
<sequence>MDEVVTRRKNQPPPPHVVFDDLVNPGRETIRPWLRLLDDEMLPRVIESEPPSLVVWSSLWPARPSALIRFDLTDDGAGTNLRWTLLLDPPRPDDDVVRSLRKRIDRLINANLRFTYGQ</sequence>
<evidence type="ECO:0000313" key="3">
    <source>
        <dbReference type="Proteomes" id="UP000703038"/>
    </source>
</evidence>
<dbReference type="SUPFAM" id="SSF55961">
    <property type="entry name" value="Bet v1-like"/>
    <property type="match status" value="1"/>
</dbReference>
<name>A0ABS2KZ64_9NOCA</name>
<reference evidence="2 3" key="1">
    <citation type="submission" date="2021-01" db="EMBL/GenBank/DDBJ databases">
        <title>Genomics of switchgrass bacterial isolates.</title>
        <authorList>
            <person name="Shade A."/>
        </authorList>
    </citation>
    <scope>NUCLEOTIDE SEQUENCE [LARGE SCALE GENOMIC DNA]</scope>
    <source>
        <strain evidence="2 3">PvP111</strain>
    </source>
</reference>
<evidence type="ECO:0000256" key="1">
    <source>
        <dbReference type="SAM" id="MobiDB-lite"/>
    </source>
</evidence>
<comment type="caution">
    <text evidence="2">The sequence shown here is derived from an EMBL/GenBank/DDBJ whole genome shotgun (WGS) entry which is preliminary data.</text>
</comment>